<evidence type="ECO:0000313" key="3">
    <source>
        <dbReference type="Proteomes" id="UP001515480"/>
    </source>
</evidence>
<reference evidence="2 3" key="1">
    <citation type="journal article" date="2024" name="Science">
        <title>Giant polyketide synthase enzymes in the biosynthesis of giant marine polyether toxins.</title>
        <authorList>
            <person name="Fallon T.R."/>
            <person name="Shende V.V."/>
            <person name="Wierzbicki I.H."/>
            <person name="Pendleton A.L."/>
            <person name="Watervoot N.F."/>
            <person name="Auber R.P."/>
            <person name="Gonzalez D.J."/>
            <person name="Wisecaver J.H."/>
            <person name="Moore B.S."/>
        </authorList>
    </citation>
    <scope>NUCLEOTIDE SEQUENCE [LARGE SCALE GENOMIC DNA]</scope>
    <source>
        <strain evidence="2 3">12B1</strain>
    </source>
</reference>
<evidence type="ECO:0000313" key="2">
    <source>
        <dbReference type="EMBL" id="KAL1511824.1"/>
    </source>
</evidence>
<dbReference type="AlphaFoldDB" id="A0AB34J378"/>
<name>A0AB34J378_PRYPA</name>
<sequence>MRQSSSRPRAASDRSKRGRATPSTTSAPYSRDDNVMATEEHTNSLPTPKYSATTGELHTFTCDSWSSARHASEELYAFLFAGNGVISSNSETSRQLRRPVIAKRPLLDPPKVVLKTLAQKEAELEALAQELGVALVPVKKLMCQLSHAILARMCARVGVSVYQTLDFTIPNFPLMAMEQTFGSAPITETRRKQVFETSLHASGRLHTWRCRWEWEPLTRSSPKNRSPVVFVVLVQLVQECIKGLAGCTPCVTPSEGSSISAPCWSRKKIFP</sequence>
<dbReference type="Proteomes" id="UP001515480">
    <property type="component" value="Unassembled WGS sequence"/>
</dbReference>
<feature type="compositionally biased region" description="Basic and acidic residues" evidence="1">
    <location>
        <begin position="30"/>
        <end position="42"/>
    </location>
</feature>
<dbReference type="EMBL" id="JBGBPQ010000013">
    <property type="protein sequence ID" value="KAL1511824.1"/>
    <property type="molecule type" value="Genomic_DNA"/>
</dbReference>
<feature type="region of interest" description="Disordered" evidence="1">
    <location>
        <begin position="1"/>
        <end position="50"/>
    </location>
</feature>
<evidence type="ECO:0000256" key="1">
    <source>
        <dbReference type="SAM" id="MobiDB-lite"/>
    </source>
</evidence>
<organism evidence="2 3">
    <name type="scientific">Prymnesium parvum</name>
    <name type="common">Toxic golden alga</name>
    <dbReference type="NCBI Taxonomy" id="97485"/>
    <lineage>
        <taxon>Eukaryota</taxon>
        <taxon>Haptista</taxon>
        <taxon>Haptophyta</taxon>
        <taxon>Prymnesiophyceae</taxon>
        <taxon>Prymnesiales</taxon>
        <taxon>Prymnesiaceae</taxon>
        <taxon>Prymnesium</taxon>
    </lineage>
</organism>
<protein>
    <submittedName>
        <fullName evidence="2">Uncharacterized protein</fullName>
    </submittedName>
</protein>
<comment type="caution">
    <text evidence="2">The sequence shown here is derived from an EMBL/GenBank/DDBJ whole genome shotgun (WGS) entry which is preliminary data.</text>
</comment>
<keyword evidence="3" id="KW-1185">Reference proteome</keyword>
<gene>
    <name evidence="2" type="ORF">AB1Y20_005109</name>
</gene>
<accession>A0AB34J378</accession>
<proteinExistence type="predicted"/>